<name>A0AAW1U9R7_9CUCU</name>
<dbReference type="Proteomes" id="UP001431783">
    <property type="component" value="Unassembled WGS sequence"/>
</dbReference>
<feature type="region of interest" description="Disordered" evidence="1">
    <location>
        <begin position="94"/>
        <end position="131"/>
    </location>
</feature>
<proteinExistence type="predicted"/>
<evidence type="ECO:0000313" key="3">
    <source>
        <dbReference type="Proteomes" id="UP001431783"/>
    </source>
</evidence>
<evidence type="ECO:0000313" key="2">
    <source>
        <dbReference type="EMBL" id="KAK9879679.1"/>
    </source>
</evidence>
<comment type="caution">
    <text evidence="2">The sequence shown here is derived from an EMBL/GenBank/DDBJ whole genome shotgun (WGS) entry which is preliminary data.</text>
</comment>
<keyword evidence="3" id="KW-1185">Reference proteome</keyword>
<gene>
    <name evidence="2" type="ORF">WA026_006740</name>
</gene>
<accession>A0AAW1U9R7</accession>
<dbReference type="EMBL" id="JARQZJ010000062">
    <property type="protein sequence ID" value="KAK9879679.1"/>
    <property type="molecule type" value="Genomic_DNA"/>
</dbReference>
<protein>
    <submittedName>
        <fullName evidence="2">Uncharacterized protein</fullName>
    </submittedName>
</protein>
<organism evidence="2 3">
    <name type="scientific">Henosepilachna vigintioctopunctata</name>
    <dbReference type="NCBI Taxonomy" id="420089"/>
    <lineage>
        <taxon>Eukaryota</taxon>
        <taxon>Metazoa</taxon>
        <taxon>Ecdysozoa</taxon>
        <taxon>Arthropoda</taxon>
        <taxon>Hexapoda</taxon>
        <taxon>Insecta</taxon>
        <taxon>Pterygota</taxon>
        <taxon>Neoptera</taxon>
        <taxon>Endopterygota</taxon>
        <taxon>Coleoptera</taxon>
        <taxon>Polyphaga</taxon>
        <taxon>Cucujiformia</taxon>
        <taxon>Coccinelloidea</taxon>
        <taxon>Coccinellidae</taxon>
        <taxon>Epilachninae</taxon>
        <taxon>Epilachnini</taxon>
        <taxon>Henosepilachna</taxon>
    </lineage>
</organism>
<evidence type="ECO:0000256" key="1">
    <source>
        <dbReference type="SAM" id="MobiDB-lite"/>
    </source>
</evidence>
<dbReference type="AlphaFoldDB" id="A0AAW1U9R7"/>
<reference evidence="2 3" key="1">
    <citation type="submission" date="2023-03" db="EMBL/GenBank/DDBJ databases">
        <title>Genome insight into feeding habits of ladybird beetles.</title>
        <authorList>
            <person name="Li H.-S."/>
            <person name="Huang Y.-H."/>
            <person name="Pang H."/>
        </authorList>
    </citation>
    <scope>NUCLEOTIDE SEQUENCE [LARGE SCALE GENOMIC DNA]</scope>
    <source>
        <strain evidence="2">SYSU_2023b</strain>
        <tissue evidence="2">Whole body</tissue>
    </source>
</reference>
<feature type="compositionally biased region" description="Acidic residues" evidence="1">
    <location>
        <begin position="121"/>
        <end position="131"/>
    </location>
</feature>
<sequence length="131" mass="14888">MKQAYEYATINSKKVPDSRTSKNCAGKDLFRGFMKRNPELSLRTPKATTLYRSTSFNRKNVAYLFLRKPQGQVTSPERGSLVTGCCASKEKAVKRQVLQSSDSETNPEDKPKYDDSSDSPWNEEPDVIDNW</sequence>